<dbReference type="AlphaFoldDB" id="A0A8X7UI77"/>
<dbReference type="EMBL" id="JAAMPC010000011">
    <property type="protein sequence ID" value="KAG2280695.1"/>
    <property type="molecule type" value="Genomic_DNA"/>
</dbReference>
<organism evidence="2 3">
    <name type="scientific">Brassica carinata</name>
    <name type="common">Ethiopian mustard</name>
    <name type="synonym">Abyssinian cabbage</name>
    <dbReference type="NCBI Taxonomy" id="52824"/>
    <lineage>
        <taxon>Eukaryota</taxon>
        <taxon>Viridiplantae</taxon>
        <taxon>Streptophyta</taxon>
        <taxon>Embryophyta</taxon>
        <taxon>Tracheophyta</taxon>
        <taxon>Spermatophyta</taxon>
        <taxon>Magnoliopsida</taxon>
        <taxon>eudicotyledons</taxon>
        <taxon>Gunneridae</taxon>
        <taxon>Pentapetalae</taxon>
        <taxon>rosids</taxon>
        <taxon>malvids</taxon>
        <taxon>Brassicales</taxon>
        <taxon>Brassicaceae</taxon>
        <taxon>Brassiceae</taxon>
        <taxon>Brassica</taxon>
    </lineage>
</organism>
<keyword evidence="3" id="KW-1185">Reference proteome</keyword>
<proteinExistence type="predicted"/>
<evidence type="ECO:0000259" key="1">
    <source>
        <dbReference type="Pfam" id="PF13966"/>
    </source>
</evidence>
<evidence type="ECO:0000313" key="3">
    <source>
        <dbReference type="Proteomes" id="UP000886595"/>
    </source>
</evidence>
<evidence type="ECO:0000313" key="2">
    <source>
        <dbReference type="EMBL" id="KAG2280695.1"/>
    </source>
</evidence>
<name>A0A8X7UI77_BRACI</name>
<accession>A0A8X7UI77</accession>
<feature type="domain" description="Reverse transcriptase zinc-binding" evidence="1">
    <location>
        <begin position="90"/>
        <end position="166"/>
    </location>
</feature>
<comment type="caution">
    <text evidence="2">The sequence shown here is derived from an EMBL/GenBank/DDBJ whole genome shotgun (WGS) entry which is preliminary data.</text>
</comment>
<dbReference type="Proteomes" id="UP000886595">
    <property type="component" value="Unassembled WGS sequence"/>
</dbReference>
<gene>
    <name evidence="2" type="ORF">Bca52824_051915</name>
</gene>
<reference evidence="2 3" key="1">
    <citation type="submission" date="2020-02" db="EMBL/GenBank/DDBJ databases">
        <authorList>
            <person name="Ma Q."/>
            <person name="Huang Y."/>
            <person name="Song X."/>
            <person name="Pei D."/>
        </authorList>
    </citation>
    <scope>NUCLEOTIDE SEQUENCE [LARGE SCALE GENOMIC DNA]</scope>
    <source>
        <strain evidence="2">Sxm20200214</strain>
        <tissue evidence="2">Leaf</tissue>
    </source>
</reference>
<dbReference type="Pfam" id="PF13966">
    <property type="entry name" value="zf-RVT"/>
    <property type="match status" value="1"/>
</dbReference>
<protein>
    <recommendedName>
        <fullName evidence="1">Reverse transcriptase zinc-binding domain-containing protein</fullName>
    </recommendedName>
</protein>
<dbReference type="InterPro" id="IPR026960">
    <property type="entry name" value="RVT-Znf"/>
</dbReference>
<dbReference type="OrthoDB" id="1750965at2759"/>
<sequence>MDTVPRRPVNRQALIDVNLKVSSLVGTSGTWNLELLMDFFRLNEVDRIKSMVPGTVKDCFIWAHSKHGAYTVKTGYGMLAKAKTAAAGQISPQEQVRFDLRKRVWKIPTLPKIRMFLWRALSSALAVAERLKSRGMGVEPNCKICHGSTENINHVLFQFSAALQLWSGAGFTLPSFVMAHSLEENFSYVFNLMEDSNRPQSLIRTIPWMLWLIWKNMNSILYADTQESMERLLRDMGIVEFKRSWSAKGDHCY</sequence>